<organism evidence="1 2">
    <name type="scientific">Candidatus Phosphoribacter hodrii</name>
    <dbReference type="NCBI Taxonomy" id="2953743"/>
    <lineage>
        <taxon>Bacteria</taxon>
        <taxon>Bacillati</taxon>
        <taxon>Actinomycetota</taxon>
        <taxon>Actinomycetes</taxon>
        <taxon>Micrococcales</taxon>
        <taxon>Dermatophilaceae</taxon>
        <taxon>Candidatus Phosphoribacter</taxon>
    </lineage>
</organism>
<dbReference type="Pfam" id="PF08282">
    <property type="entry name" value="Hydrolase_3"/>
    <property type="match status" value="1"/>
</dbReference>
<name>A0A934X7G6_9MICO</name>
<dbReference type="EMBL" id="JADIXZ010000005">
    <property type="protein sequence ID" value="MBK6301725.1"/>
    <property type="molecule type" value="Genomic_DNA"/>
</dbReference>
<dbReference type="InterPro" id="IPR023214">
    <property type="entry name" value="HAD_sf"/>
</dbReference>
<dbReference type="GO" id="GO:0000287">
    <property type="term" value="F:magnesium ion binding"/>
    <property type="evidence" value="ECO:0007669"/>
    <property type="project" value="TreeGrafter"/>
</dbReference>
<dbReference type="PANTHER" id="PTHR10000:SF8">
    <property type="entry name" value="HAD SUPERFAMILY HYDROLASE-LIKE, TYPE 3"/>
    <property type="match status" value="1"/>
</dbReference>
<dbReference type="AlphaFoldDB" id="A0A934X7G6"/>
<dbReference type="Gene3D" id="3.40.50.1000">
    <property type="entry name" value="HAD superfamily/HAD-like"/>
    <property type="match status" value="1"/>
</dbReference>
<reference evidence="1 2" key="1">
    <citation type="submission" date="2020-10" db="EMBL/GenBank/DDBJ databases">
        <title>Connecting structure to function with the recovery of over 1000 high-quality activated sludge metagenome-assembled genomes encoding full-length rRNA genes using long-read sequencing.</title>
        <authorList>
            <person name="Singleton C.M."/>
            <person name="Petriglieri F."/>
            <person name="Kristensen J.M."/>
            <person name="Kirkegaard R.H."/>
            <person name="Michaelsen T.Y."/>
            <person name="Andersen M.H."/>
            <person name="Karst S.M."/>
            <person name="Dueholm M.S."/>
            <person name="Nielsen P.H."/>
            <person name="Albertsen M."/>
        </authorList>
    </citation>
    <scope>NUCLEOTIDE SEQUENCE [LARGE SCALE GENOMIC DNA]</scope>
    <source>
        <strain evidence="1">AalE_18-Q3-R2-46_BAT3C.188</strain>
    </source>
</reference>
<dbReference type="NCBIfam" id="TIGR01484">
    <property type="entry name" value="HAD-SF-IIB"/>
    <property type="match status" value="1"/>
</dbReference>
<evidence type="ECO:0000313" key="1">
    <source>
        <dbReference type="EMBL" id="MBK6301725.1"/>
    </source>
</evidence>
<dbReference type="GO" id="GO:0016791">
    <property type="term" value="F:phosphatase activity"/>
    <property type="evidence" value="ECO:0007669"/>
    <property type="project" value="TreeGrafter"/>
</dbReference>
<accession>A0A934X7G6</accession>
<dbReference type="InterPro" id="IPR006379">
    <property type="entry name" value="HAD-SF_hydro_IIB"/>
</dbReference>
<dbReference type="Gene3D" id="3.30.1240.10">
    <property type="match status" value="1"/>
</dbReference>
<dbReference type="InterPro" id="IPR036412">
    <property type="entry name" value="HAD-like_sf"/>
</dbReference>
<protein>
    <submittedName>
        <fullName evidence="1">HAD family hydrolase</fullName>
    </submittedName>
</protein>
<dbReference type="SUPFAM" id="SSF56784">
    <property type="entry name" value="HAD-like"/>
    <property type="match status" value="1"/>
</dbReference>
<dbReference type="PANTHER" id="PTHR10000">
    <property type="entry name" value="PHOSPHOSERINE PHOSPHATASE"/>
    <property type="match status" value="1"/>
</dbReference>
<evidence type="ECO:0000313" key="2">
    <source>
        <dbReference type="Proteomes" id="UP000718281"/>
    </source>
</evidence>
<dbReference type="GO" id="GO:0005829">
    <property type="term" value="C:cytosol"/>
    <property type="evidence" value="ECO:0007669"/>
    <property type="project" value="TreeGrafter"/>
</dbReference>
<dbReference type="Proteomes" id="UP000718281">
    <property type="component" value="Unassembled WGS sequence"/>
</dbReference>
<keyword evidence="1" id="KW-0378">Hydrolase</keyword>
<sequence length="274" mass="28536">MPPAHVSEDAVRPRLVASDLDGTLLRPDGSVSDRTRRAVWGLADQGIAFVIVTARPPRWLHELADLVGPHGAAVCANGAFVYDVAARTVREVHGIPDGLVTDLVGELRAAVPGVRFGAERASGAMVEPGYPGAGLDRGAEAVQVAPIQDRGGEPVGKLLAVAPHWDEADFLDRVASVVGNRAHLAYSGAHGLAEITGPGVTKAAGLARWAGDLGVGSTDVWAFGDMPNDLPMLRWAGRSYAVANAHPDVLAAASHRCPANSQDGVAWALESLVR</sequence>
<proteinExistence type="predicted"/>
<gene>
    <name evidence="1" type="ORF">IPF40_11995</name>
</gene>
<comment type="caution">
    <text evidence="1">The sequence shown here is derived from an EMBL/GenBank/DDBJ whole genome shotgun (WGS) entry which is preliminary data.</text>
</comment>